<dbReference type="EMBL" id="JAIWYP010000011">
    <property type="protein sequence ID" value="KAH3733044.1"/>
    <property type="molecule type" value="Genomic_DNA"/>
</dbReference>
<dbReference type="Proteomes" id="UP000828390">
    <property type="component" value="Unassembled WGS sequence"/>
</dbReference>
<comment type="caution">
    <text evidence="2">The sequence shown here is derived from an EMBL/GenBank/DDBJ whole genome shotgun (WGS) entry which is preliminary data.</text>
</comment>
<proteinExistence type="predicted"/>
<evidence type="ECO:0000313" key="2">
    <source>
        <dbReference type="EMBL" id="KAH3733044.1"/>
    </source>
</evidence>
<sequence>MAEGGMDRATSQTESVPGHSSLYSRHSQVRQGLKPPNDTTTCTVSSHYTPWTLHSWSLHPLSLDITPTKILIRLERCKSVTESAPSSKCNLHVRVGQGLIALLDTVASATVTHGLVSD</sequence>
<feature type="compositionally biased region" description="Polar residues" evidence="1">
    <location>
        <begin position="21"/>
        <end position="30"/>
    </location>
</feature>
<accession>A0A9D4HUA3</accession>
<evidence type="ECO:0000313" key="3">
    <source>
        <dbReference type="Proteomes" id="UP000828390"/>
    </source>
</evidence>
<keyword evidence="3" id="KW-1185">Reference proteome</keyword>
<protein>
    <submittedName>
        <fullName evidence="2">Uncharacterized protein</fullName>
    </submittedName>
</protein>
<name>A0A9D4HUA3_DREPO</name>
<dbReference type="AlphaFoldDB" id="A0A9D4HUA3"/>
<gene>
    <name evidence="2" type="ORF">DPMN_039468</name>
</gene>
<reference evidence="2" key="2">
    <citation type="submission" date="2020-11" db="EMBL/GenBank/DDBJ databases">
        <authorList>
            <person name="McCartney M.A."/>
            <person name="Auch B."/>
            <person name="Kono T."/>
            <person name="Mallez S."/>
            <person name="Becker A."/>
            <person name="Gohl D.M."/>
            <person name="Silverstein K.A.T."/>
            <person name="Koren S."/>
            <person name="Bechman K.B."/>
            <person name="Herman A."/>
            <person name="Abrahante J.E."/>
            <person name="Garbe J."/>
        </authorList>
    </citation>
    <scope>NUCLEOTIDE SEQUENCE</scope>
    <source>
        <strain evidence="2">Duluth1</strain>
        <tissue evidence="2">Whole animal</tissue>
    </source>
</reference>
<reference evidence="2" key="1">
    <citation type="journal article" date="2019" name="bioRxiv">
        <title>The Genome of the Zebra Mussel, Dreissena polymorpha: A Resource for Invasive Species Research.</title>
        <authorList>
            <person name="McCartney M.A."/>
            <person name="Auch B."/>
            <person name="Kono T."/>
            <person name="Mallez S."/>
            <person name="Zhang Y."/>
            <person name="Obille A."/>
            <person name="Becker A."/>
            <person name="Abrahante J.E."/>
            <person name="Garbe J."/>
            <person name="Badalamenti J.P."/>
            <person name="Herman A."/>
            <person name="Mangelson H."/>
            <person name="Liachko I."/>
            <person name="Sullivan S."/>
            <person name="Sone E.D."/>
            <person name="Koren S."/>
            <person name="Silverstein K.A.T."/>
            <person name="Beckman K.B."/>
            <person name="Gohl D.M."/>
        </authorList>
    </citation>
    <scope>NUCLEOTIDE SEQUENCE</scope>
    <source>
        <strain evidence="2">Duluth1</strain>
        <tissue evidence="2">Whole animal</tissue>
    </source>
</reference>
<evidence type="ECO:0000256" key="1">
    <source>
        <dbReference type="SAM" id="MobiDB-lite"/>
    </source>
</evidence>
<feature type="region of interest" description="Disordered" evidence="1">
    <location>
        <begin position="1"/>
        <end position="41"/>
    </location>
</feature>
<organism evidence="2 3">
    <name type="scientific">Dreissena polymorpha</name>
    <name type="common">Zebra mussel</name>
    <name type="synonym">Mytilus polymorpha</name>
    <dbReference type="NCBI Taxonomy" id="45954"/>
    <lineage>
        <taxon>Eukaryota</taxon>
        <taxon>Metazoa</taxon>
        <taxon>Spiralia</taxon>
        <taxon>Lophotrochozoa</taxon>
        <taxon>Mollusca</taxon>
        <taxon>Bivalvia</taxon>
        <taxon>Autobranchia</taxon>
        <taxon>Heteroconchia</taxon>
        <taxon>Euheterodonta</taxon>
        <taxon>Imparidentia</taxon>
        <taxon>Neoheterodontei</taxon>
        <taxon>Myida</taxon>
        <taxon>Dreissenoidea</taxon>
        <taxon>Dreissenidae</taxon>
        <taxon>Dreissena</taxon>
    </lineage>
</organism>